<keyword evidence="3 9" id="KW-0540">Nuclease</keyword>
<protein>
    <recommendedName>
        <fullName evidence="9">CRISPR-associated endoribonuclease Cas2</fullName>
        <ecNumber evidence="9">3.1.-.-</ecNumber>
    </recommendedName>
</protein>
<evidence type="ECO:0000313" key="10">
    <source>
        <dbReference type="EMBL" id="CAL1241049.1"/>
    </source>
</evidence>
<name>A0ABP1CA00_9GAMM</name>
<keyword evidence="8 9" id="KW-0051">Antiviral defense</keyword>
<sequence length="102" mass="11783">MAARRIPMEHHYFVVYDIRCPTRWRQVYQLMQGYGEWVQLSVFQCRLDRISVLQLEASLAECIDHGEDHVLIVDLGPADGVGPRVKSLGKTFEPLEREVTIV</sequence>
<evidence type="ECO:0000256" key="8">
    <source>
        <dbReference type="ARBA" id="ARBA00023118"/>
    </source>
</evidence>
<dbReference type="RefSeq" id="WP_348757579.1">
    <property type="nucleotide sequence ID" value="NZ_OZ026884.1"/>
</dbReference>
<dbReference type="NCBIfam" id="TIGR01573">
    <property type="entry name" value="cas2"/>
    <property type="match status" value="1"/>
</dbReference>
<evidence type="ECO:0000256" key="7">
    <source>
        <dbReference type="ARBA" id="ARBA00022842"/>
    </source>
</evidence>
<dbReference type="PANTHER" id="PTHR34405:SF3">
    <property type="entry name" value="CRISPR-ASSOCIATED ENDORIBONUCLEASE CAS2 3"/>
    <property type="match status" value="1"/>
</dbReference>
<evidence type="ECO:0000256" key="9">
    <source>
        <dbReference type="HAMAP-Rule" id="MF_01471"/>
    </source>
</evidence>
<dbReference type="CDD" id="cd09725">
    <property type="entry name" value="Cas2_I_II_III"/>
    <property type="match status" value="1"/>
</dbReference>
<organism evidence="10 11">
    <name type="scientific">Candidatus Methylocalor cossyra</name>
    <dbReference type="NCBI Taxonomy" id="3108543"/>
    <lineage>
        <taxon>Bacteria</taxon>
        <taxon>Pseudomonadati</taxon>
        <taxon>Pseudomonadota</taxon>
        <taxon>Gammaproteobacteria</taxon>
        <taxon>Methylococcales</taxon>
        <taxon>Methylococcaceae</taxon>
        <taxon>Candidatus Methylocalor</taxon>
    </lineage>
</organism>
<evidence type="ECO:0000313" key="11">
    <source>
        <dbReference type="Proteomes" id="UP001497493"/>
    </source>
</evidence>
<keyword evidence="6 9" id="KW-0378">Hydrolase</keyword>
<comment type="cofactor">
    <cofactor evidence="1 9">
        <name>Mg(2+)</name>
        <dbReference type="ChEBI" id="CHEBI:18420"/>
    </cofactor>
</comment>
<dbReference type="Proteomes" id="UP001497493">
    <property type="component" value="Chromosome"/>
</dbReference>
<dbReference type="EC" id="3.1.-.-" evidence="9"/>
<dbReference type="PANTHER" id="PTHR34405">
    <property type="entry name" value="CRISPR-ASSOCIATED ENDORIBONUCLEASE CAS2"/>
    <property type="match status" value="1"/>
</dbReference>
<evidence type="ECO:0000256" key="2">
    <source>
        <dbReference type="ARBA" id="ARBA00009959"/>
    </source>
</evidence>
<evidence type="ECO:0000256" key="1">
    <source>
        <dbReference type="ARBA" id="ARBA00001946"/>
    </source>
</evidence>
<evidence type="ECO:0000256" key="5">
    <source>
        <dbReference type="ARBA" id="ARBA00022759"/>
    </source>
</evidence>
<keyword evidence="5 9" id="KW-0255">Endonuclease</keyword>
<comment type="subunit">
    <text evidence="9">Homodimer, forms a heterotetramer with a Cas1 homodimer.</text>
</comment>
<keyword evidence="7 9" id="KW-0460">Magnesium</keyword>
<proteinExistence type="inferred from homology"/>
<feature type="binding site" evidence="9">
    <location>
        <position position="17"/>
    </location>
    <ligand>
        <name>Mg(2+)</name>
        <dbReference type="ChEBI" id="CHEBI:18420"/>
        <note>catalytic</note>
    </ligand>
</feature>
<evidence type="ECO:0000256" key="4">
    <source>
        <dbReference type="ARBA" id="ARBA00022723"/>
    </source>
</evidence>
<gene>
    <name evidence="10" type="primary">cas</name>
    <name evidence="9" type="synonym">cas2</name>
    <name evidence="10" type="ORF">MECH1_V1_2273</name>
</gene>
<reference evidence="10 11" key="1">
    <citation type="submission" date="2024-04" db="EMBL/GenBank/DDBJ databases">
        <authorList>
            <person name="Cremers G."/>
        </authorList>
    </citation>
    <scope>NUCLEOTIDE SEQUENCE [LARGE SCALE GENOMIC DNA]</scope>
    <source>
        <strain evidence="10">MeCH1-AG</strain>
    </source>
</reference>
<accession>A0ABP1CA00</accession>
<comment type="function">
    <text evidence="9">CRISPR (clustered regularly interspaced short palindromic repeat), is an adaptive immune system that provides protection against mobile genetic elements (viruses, transposable elements and conjugative plasmids). CRISPR clusters contain sequences complementary to antecedent mobile elements and target invading nucleic acids. CRISPR clusters are transcribed and processed into CRISPR RNA (crRNA). Functions as a ssRNA-specific endoribonuclease. Involved in the integration of spacer DNA into the CRISPR cassette.</text>
</comment>
<evidence type="ECO:0000256" key="3">
    <source>
        <dbReference type="ARBA" id="ARBA00022722"/>
    </source>
</evidence>
<dbReference type="EMBL" id="OZ026884">
    <property type="protein sequence ID" value="CAL1241049.1"/>
    <property type="molecule type" value="Genomic_DNA"/>
</dbReference>
<keyword evidence="4 9" id="KW-0479">Metal-binding</keyword>
<dbReference type="InterPro" id="IPR019199">
    <property type="entry name" value="Virulence_VapD/CRISPR_Cas2"/>
</dbReference>
<dbReference type="Gene3D" id="3.30.70.240">
    <property type="match status" value="1"/>
</dbReference>
<comment type="similarity">
    <text evidence="2 9">Belongs to the CRISPR-associated endoribonuclease Cas2 protein family.</text>
</comment>
<evidence type="ECO:0000256" key="6">
    <source>
        <dbReference type="ARBA" id="ARBA00022801"/>
    </source>
</evidence>
<dbReference type="GO" id="GO:0016787">
    <property type="term" value="F:hydrolase activity"/>
    <property type="evidence" value="ECO:0007669"/>
    <property type="project" value="UniProtKB-KW"/>
</dbReference>
<dbReference type="SUPFAM" id="SSF143430">
    <property type="entry name" value="TTP0101/SSO1404-like"/>
    <property type="match status" value="1"/>
</dbReference>
<dbReference type="HAMAP" id="MF_01471">
    <property type="entry name" value="Cas2"/>
    <property type="match status" value="1"/>
</dbReference>
<dbReference type="InterPro" id="IPR021127">
    <property type="entry name" value="CRISPR_associated_Cas2"/>
</dbReference>
<dbReference type="Pfam" id="PF09827">
    <property type="entry name" value="CRISPR_Cas2"/>
    <property type="match status" value="1"/>
</dbReference>
<keyword evidence="11" id="KW-1185">Reference proteome</keyword>